<evidence type="ECO:0000313" key="3">
    <source>
        <dbReference type="Proteomes" id="UP000469346"/>
    </source>
</evidence>
<dbReference type="Proteomes" id="UP000469346">
    <property type="component" value="Unassembled WGS sequence"/>
</dbReference>
<dbReference type="RefSeq" id="WP_163299086.1">
    <property type="nucleotide sequence ID" value="NZ_JAAGRR010000104.1"/>
</dbReference>
<dbReference type="AlphaFoldDB" id="A0A6N9TR92"/>
<evidence type="ECO:0000313" key="2">
    <source>
        <dbReference type="EMBL" id="NDY42960.1"/>
    </source>
</evidence>
<organism evidence="2 3">
    <name type="scientific">Dissulfurirhabdus thermomarina</name>
    <dbReference type="NCBI Taxonomy" id="1765737"/>
    <lineage>
        <taxon>Bacteria</taxon>
        <taxon>Deltaproteobacteria</taxon>
        <taxon>Dissulfurirhabdaceae</taxon>
        <taxon>Dissulfurirhabdus</taxon>
    </lineage>
</organism>
<keyword evidence="3" id="KW-1185">Reference proteome</keyword>
<feature type="signal peptide" evidence="1">
    <location>
        <begin position="1"/>
        <end position="33"/>
    </location>
</feature>
<comment type="caution">
    <text evidence="2">The sequence shown here is derived from an EMBL/GenBank/DDBJ whole genome shotgun (WGS) entry which is preliminary data.</text>
</comment>
<keyword evidence="1" id="KW-0732">Signal</keyword>
<proteinExistence type="predicted"/>
<name>A0A6N9TR92_DISTH</name>
<sequence length="138" mass="14940">MKTDPRPARRTQAAVVLALAAALWMGLPPAAGAGVTARYAKIHRGACRLVLELTDPAPATVILVQRFPPGTRLLEADPAPAGVDEARGRAKWLFKAGRTGKIRVRFRLEPPGATARLRGEIRYRDPATGRMETREVAP</sequence>
<protein>
    <submittedName>
        <fullName evidence="2">Uncharacterized protein</fullName>
    </submittedName>
</protein>
<gene>
    <name evidence="2" type="ORF">G3N55_08910</name>
</gene>
<dbReference type="EMBL" id="JAAGRR010000104">
    <property type="protein sequence ID" value="NDY42960.1"/>
    <property type="molecule type" value="Genomic_DNA"/>
</dbReference>
<reference evidence="2 3" key="1">
    <citation type="submission" date="2020-02" db="EMBL/GenBank/DDBJ databases">
        <title>Comparative genomics of sulfur disproportionating microorganisms.</title>
        <authorList>
            <person name="Ward L.M."/>
            <person name="Bertran E."/>
            <person name="Johnston D.T."/>
        </authorList>
    </citation>
    <scope>NUCLEOTIDE SEQUENCE [LARGE SCALE GENOMIC DNA]</scope>
    <source>
        <strain evidence="2 3">DSM 100025</strain>
    </source>
</reference>
<accession>A0A6N9TR92</accession>
<evidence type="ECO:0000256" key="1">
    <source>
        <dbReference type="SAM" id="SignalP"/>
    </source>
</evidence>
<feature type="chain" id="PRO_5026898355" evidence="1">
    <location>
        <begin position="34"/>
        <end position="138"/>
    </location>
</feature>